<dbReference type="PRINTS" id="PR00075">
    <property type="entry name" value="FACDDSATRASE"/>
</dbReference>
<feature type="chain" id="PRO_5042929549" description="Fatty acid desaturase domain-containing protein" evidence="15">
    <location>
        <begin position="28"/>
        <end position="418"/>
    </location>
</feature>
<keyword evidence="7 12" id="KW-0560">Oxidoreductase</keyword>
<evidence type="ECO:0000256" key="5">
    <source>
        <dbReference type="ARBA" id="ARBA00022832"/>
    </source>
</evidence>
<feature type="transmembrane region" description="Helical" evidence="14">
    <location>
        <begin position="312"/>
        <end position="331"/>
    </location>
</feature>
<dbReference type="InterPro" id="IPR015876">
    <property type="entry name" value="Acyl-CoA_DS"/>
</dbReference>
<dbReference type="Pfam" id="PF00487">
    <property type="entry name" value="FA_desaturase"/>
    <property type="match status" value="1"/>
</dbReference>
<feature type="transmembrane region" description="Helical" evidence="14">
    <location>
        <begin position="127"/>
        <end position="149"/>
    </location>
</feature>
<evidence type="ECO:0000256" key="10">
    <source>
        <dbReference type="ARBA" id="ARBA00023136"/>
    </source>
</evidence>
<keyword evidence="18" id="KW-1185">Reference proteome</keyword>
<comment type="cofactor">
    <cofactor evidence="12">
        <name>Fe(2+)</name>
        <dbReference type="ChEBI" id="CHEBI:29033"/>
    </cofactor>
</comment>
<protein>
    <recommendedName>
        <fullName evidence="16">Fatty acid desaturase domain-containing protein</fullName>
    </recommendedName>
</protein>
<dbReference type="PANTHER" id="PTHR11351">
    <property type="entry name" value="ACYL-COA DESATURASE"/>
    <property type="match status" value="1"/>
</dbReference>
<feature type="domain" description="Fatty acid desaturase" evidence="16">
    <location>
        <begin position="99"/>
        <end position="300"/>
    </location>
</feature>
<keyword evidence="6 14" id="KW-1133">Transmembrane helix</keyword>
<proteinExistence type="inferred from homology"/>
<dbReference type="Proteomes" id="UP001353858">
    <property type="component" value="Unassembled WGS sequence"/>
</dbReference>
<keyword evidence="10 14" id="KW-0472">Membrane</keyword>
<reference evidence="18" key="1">
    <citation type="submission" date="2023-01" db="EMBL/GenBank/DDBJ databases">
        <title>Key to firefly adult light organ development and bioluminescence: homeobox transcription factors regulate luciferase expression and transportation to peroxisome.</title>
        <authorList>
            <person name="Fu X."/>
        </authorList>
    </citation>
    <scope>NUCLEOTIDE SEQUENCE [LARGE SCALE GENOMIC DNA]</scope>
</reference>
<comment type="similarity">
    <text evidence="2 12">Belongs to the fatty acid desaturase type 1 family.</text>
</comment>
<evidence type="ECO:0000256" key="1">
    <source>
        <dbReference type="ARBA" id="ARBA00004141"/>
    </source>
</evidence>
<evidence type="ECO:0000256" key="3">
    <source>
        <dbReference type="ARBA" id="ARBA00022516"/>
    </source>
</evidence>
<evidence type="ECO:0000313" key="18">
    <source>
        <dbReference type="Proteomes" id="UP001353858"/>
    </source>
</evidence>
<keyword evidence="5" id="KW-0276">Fatty acid metabolism</keyword>
<evidence type="ECO:0000256" key="13">
    <source>
        <dbReference type="SAM" id="MobiDB-lite"/>
    </source>
</evidence>
<feature type="transmembrane region" description="Helical" evidence="14">
    <location>
        <begin position="216"/>
        <end position="234"/>
    </location>
</feature>
<evidence type="ECO:0000256" key="9">
    <source>
        <dbReference type="ARBA" id="ARBA00023098"/>
    </source>
</evidence>
<comment type="subcellular location">
    <subcellularLocation>
        <location evidence="1">Membrane</location>
        <topology evidence="1">Multi-pass membrane protein</topology>
    </subcellularLocation>
</comment>
<organism evidence="17 18">
    <name type="scientific">Aquatica leii</name>
    <dbReference type="NCBI Taxonomy" id="1421715"/>
    <lineage>
        <taxon>Eukaryota</taxon>
        <taxon>Metazoa</taxon>
        <taxon>Ecdysozoa</taxon>
        <taxon>Arthropoda</taxon>
        <taxon>Hexapoda</taxon>
        <taxon>Insecta</taxon>
        <taxon>Pterygota</taxon>
        <taxon>Neoptera</taxon>
        <taxon>Endopterygota</taxon>
        <taxon>Coleoptera</taxon>
        <taxon>Polyphaga</taxon>
        <taxon>Elateriformia</taxon>
        <taxon>Elateroidea</taxon>
        <taxon>Lampyridae</taxon>
        <taxon>Luciolinae</taxon>
        <taxon>Aquatica</taxon>
    </lineage>
</organism>
<dbReference type="GO" id="GO:0005506">
    <property type="term" value="F:iron ion binding"/>
    <property type="evidence" value="ECO:0007669"/>
    <property type="project" value="TreeGrafter"/>
</dbReference>
<sequence length="418" mass="48290">MLSLLQAYKLCVVFCLQLLAMTPKTKNLNHLANLTEKFQEDVKKKYDTHLKLPAQIGTDYNFRRKIVWFNVLGFIALHLSALYGYYLCLYAHFFTIIWMLVVIFGSGIGVTIGAHRLYSHKSFKARWPLRFVLLVLHTIAGQNCMYIWVRDHRQHHKYSDTDADPHNANRGFFFSHVGWLMSRKHPAVISKGKTIDMSDLESDFLVMFQKTFYKPLYVLFALALPIAVPVHFWNESYINSLFISYFARYIMLLNITWLVNSAAHIYGTRPFDETLKPVESRIVAFLSIGEGWHNYHHAFPWDYRAAEFGSRYSVTTFVINLLAAVGLAYDLKTAPYTMIQHRALRAGDGSHHIFGKDAQEKYGHIPYVQTPSKDDIRTGEDDLINTRPPSIKDELGQDEKSLFSPENNNISENEVCCR</sequence>
<dbReference type="GO" id="GO:0005789">
    <property type="term" value="C:endoplasmic reticulum membrane"/>
    <property type="evidence" value="ECO:0007669"/>
    <property type="project" value="TreeGrafter"/>
</dbReference>
<evidence type="ECO:0000256" key="15">
    <source>
        <dbReference type="SAM" id="SignalP"/>
    </source>
</evidence>
<evidence type="ECO:0000313" key="17">
    <source>
        <dbReference type="EMBL" id="KAK4882902.1"/>
    </source>
</evidence>
<evidence type="ECO:0000256" key="14">
    <source>
        <dbReference type="SAM" id="Phobius"/>
    </source>
</evidence>
<dbReference type="CDD" id="cd03505">
    <property type="entry name" value="Delta9-FADS-like"/>
    <property type="match status" value="1"/>
</dbReference>
<feature type="region of interest" description="Disordered" evidence="13">
    <location>
        <begin position="375"/>
        <end position="418"/>
    </location>
</feature>
<evidence type="ECO:0000256" key="4">
    <source>
        <dbReference type="ARBA" id="ARBA00022692"/>
    </source>
</evidence>
<feature type="transmembrane region" description="Helical" evidence="14">
    <location>
        <begin position="246"/>
        <end position="267"/>
    </location>
</feature>
<dbReference type="GO" id="GO:0004768">
    <property type="term" value="F:stearoyl-CoA 9-desaturase activity"/>
    <property type="evidence" value="ECO:0007669"/>
    <property type="project" value="TreeGrafter"/>
</dbReference>
<comment type="domain">
    <text evidence="12">The histidine box domains are involved in binding the catalytic metal ions.</text>
</comment>
<keyword evidence="3 12" id="KW-0444">Lipid biosynthesis</keyword>
<dbReference type="InterPro" id="IPR005804">
    <property type="entry name" value="FA_desaturase_dom"/>
</dbReference>
<feature type="signal peptide" evidence="15">
    <location>
        <begin position="1"/>
        <end position="27"/>
    </location>
</feature>
<feature type="transmembrane region" description="Helical" evidence="14">
    <location>
        <begin position="92"/>
        <end position="115"/>
    </location>
</feature>
<gene>
    <name evidence="17" type="ORF">RN001_006221</name>
</gene>
<comment type="caution">
    <text evidence="17">The sequence shown here is derived from an EMBL/GenBank/DDBJ whole genome shotgun (WGS) entry which is preliminary data.</text>
</comment>
<dbReference type="GO" id="GO:0006636">
    <property type="term" value="P:unsaturated fatty acid biosynthetic process"/>
    <property type="evidence" value="ECO:0007669"/>
    <property type="project" value="TreeGrafter"/>
</dbReference>
<dbReference type="EMBL" id="JARPUR010000002">
    <property type="protein sequence ID" value="KAK4882902.1"/>
    <property type="molecule type" value="Genomic_DNA"/>
</dbReference>
<keyword evidence="11 12" id="KW-0275">Fatty acid biosynthesis</keyword>
<accession>A0AAN7SIG4</accession>
<dbReference type="PANTHER" id="PTHR11351:SF92">
    <property type="entry name" value="ACYL-COA DESATURASE 2-LIKE PROTEIN"/>
    <property type="match status" value="1"/>
</dbReference>
<evidence type="ECO:0000259" key="16">
    <source>
        <dbReference type="Pfam" id="PF00487"/>
    </source>
</evidence>
<feature type="compositionally biased region" description="Basic and acidic residues" evidence="13">
    <location>
        <begin position="390"/>
        <end position="401"/>
    </location>
</feature>
<name>A0AAN7SIG4_9COLE</name>
<evidence type="ECO:0000256" key="11">
    <source>
        <dbReference type="ARBA" id="ARBA00023160"/>
    </source>
</evidence>
<feature type="transmembrane region" description="Helical" evidence="14">
    <location>
        <begin position="66"/>
        <end position="86"/>
    </location>
</feature>
<keyword evidence="4 12" id="KW-0812">Transmembrane</keyword>
<dbReference type="AlphaFoldDB" id="A0AAN7SIG4"/>
<evidence type="ECO:0000256" key="7">
    <source>
        <dbReference type="ARBA" id="ARBA00023002"/>
    </source>
</evidence>
<keyword evidence="15" id="KW-0732">Signal</keyword>
<keyword evidence="9" id="KW-0443">Lipid metabolism</keyword>
<evidence type="ECO:0000256" key="2">
    <source>
        <dbReference type="ARBA" id="ARBA00009295"/>
    </source>
</evidence>
<evidence type="ECO:0000256" key="6">
    <source>
        <dbReference type="ARBA" id="ARBA00022989"/>
    </source>
</evidence>
<evidence type="ECO:0000256" key="12">
    <source>
        <dbReference type="RuleBase" id="RU000581"/>
    </source>
</evidence>
<keyword evidence="8" id="KW-0408">Iron</keyword>
<evidence type="ECO:0000256" key="8">
    <source>
        <dbReference type="ARBA" id="ARBA00023004"/>
    </source>
</evidence>